<dbReference type="InterPro" id="IPR038770">
    <property type="entry name" value="Na+/solute_symporter_sf"/>
</dbReference>
<dbReference type="Proteomes" id="UP000187203">
    <property type="component" value="Unassembled WGS sequence"/>
</dbReference>
<dbReference type="GO" id="GO:0016020">
    <property type="term" value="C:membrane"/>
    <property type="evidence" value="ECO:0007669"/>
    <property type="project" value="UniProtKB-SubCell"/>
</dbReference>
<feature type="transmembrane region" description="Helical" evidence="6">
    <location>
        <begin position="16"/>
        <end position="36"/>
    </location>
</feature>
<evidence type="ECO:0000256" key="2">
    <source>
        <dbReference type="ARBA" id="ARBA00022448"/>
    </source>
</evidence>
<evidence type="ECO:0000256" key="1">
    <source>
        <dbReference type="ARBA" id="ARBA00004141"/>
    </source>
</evidence>
<proteinExistence type="predicted"/>
<reference evidence="10" key="1">
    <citation type="submission" date="2013-09" db="EMBL/GenBank/DDBJ databases">
        <title>Corchorus olitorius genome sequencing.</title>
        <authorList>
            <person name="Alam M."/>
            <person name="Haque M.S."/>
            <person name="Islam M.S."/>
            <person name="Emdad E.M."/>
            <person name="Islam M.M."/>
            <person name="Ahmed B."/>
            <person name="Halim A."/>
            <person name="Hossen Q.M.M."/>
            <person name="Hossain M.Z."/>
            <person name="Ahmed R."/>
            <person name="Khan M.M."/>
            <person name="Islam R."/>
            <person name="Rashid M.M."/>
            <person name="Khan S.A."/>
            <person name="Rahman M.S."/>
            <person name="Alam M."/>
            <person name="Yahiya A.S."/>
            <person name="Khan M.S."/>
            <person name="Azam M.S."/>
            <person name="Haque T."/>
            <person name="Lashkar M.Z.H."/>
            <person name="Akhand A.I."/>
            <person name="Morshed G."/>
            <person name="Roy S."/>
            <person name="Uddin K.S."/>
            <person name="Rabeya T."/>
            <person name="Hossain A.S."/>
            <person name="Chowdhury A."/>
            <person name="Snigdha A.R."/>
            <person name="Mortoza M.S."/>
            <person name="Matin S.A."/>
            <person name="Hoque S.M.E."/>
            <person name="Islam M.K."/>
            <person name="Roy D.K."/>
            <person name="Haider R."/>
            <person name="Moosa M.M."/>
            <person name="Elias S.M."/>
            <person name="Hasan A.M."/>
            <person name="Jahan S."/>
            <person name="Shafiuddin M."/>
            <person name="Mahmood N."/>
            <person name="Shommy N.S."/>
        </authorList>
    </citation>
    <scope>NUCLEOTIDE SEQUENCE [LARGE SCALE GENOMIC DNA]</scope>
    <source>
        <strain evidence="10">cv. O-4</strain>
    </source>
</reference>
<protein>
    <submittedName>
        <fullName evidence="9">Cation/H+ exchanger</fullName>
    </submittedName>
</protein>
<keyword evidence="2" id="KW-0813">Transport</keyword>
<feature type="domain" description="Cation/H(+) antiporter central" evidence="7">
    <location>
        <begin position="207"/>
        <end position="343"/>
    </location>
</feature>
<keyword evidence="3" id="KW-0633">Potassium transport</keyword>
<dbReference type="InterPro" id="IPR057290">
    <property type="entry name" value="CHX17_C"/>
</dbReference>
<feature type="domain" description="Cation/H(+) antiporter C-terminal" evidence="8">
    <location>
        <begin position="350"/>
        <end position="506"/>
    </location>
</feature>
<gene>
    <name evidence="9" type="ORF">COLO4_04867</name>
</gene>
<dbReference type="PANTHER" id="PTHR32468">
    <property type="entry name" value="CATION/H + ANTIPORTER"/>
    <property type="match status" value="1"/>
</dbReference>
<comment type="caution">
    <text evidence="9">The sequence shown here is derived from an EMBL/GenBank/DDBJ whole genome shotgun (WGS) entry which is preliminary data.</text>
</comment>
<dbReference type="GO" id="GO:0006813">
    <property type="term" value="P:potassium ion transport"/>
    <property type="evidence" value="ECO:0007669"/>
    <property type="project" value="UniProtKB-KW"/>
</dbReference>
<feature type="transmembrane region" description="Helical" evidence="6">
    <location>
        <begin position="81"/>
        <end position="104"/>
    </location>
</feature>
<evidence type="ECO:0000256" key="5">
    <source>
        <dbReference type="ARBA" id="ARBA00023065"/>
    </source>
</evidence>
<comment type="subcellular location">
    <subcellularLocation>
        <location evidence="1">Membrane</location>
        <topology evidence="1">Multi-pass membrane protein</topology>
    </subcellularLocation>
</comment>
<dbReference type="InterPro" id="IPR057291">
    <property type="entry name" value="CHX17_2nd"/>
</dbReference>
<dbReference type="PANTHER" id="PTHR32468:SF145">
    <property type="entry name" value="CATION_H(+) ANTIPORTER 28"/>
    <property type="match status" value="1"/>
</dbReference>
<evidence type="ECO:0000313" key="10">
    <source>
        <dbReference type="Proteomes" id="UP000187203"/>
    </source>
</evidence>
<dbReference type="GO" id="GO:0012505">
    <property type="term" value="C:endomembrane system"/>
    <property type="evidence" value="ECO:0007669"/>
    <property type="project" value="TreeGrafter"/>
</dbReference>
<keyword evidence="10" id="KW-1185">Reference proteome</keyword>
<keyword evidence="4" id="KW-0630">Potassium</keyword>
<dbReference type="Gene3D" id="1.20.1530.20">
    <property type="match status" value="1"/>
</dbReference>
<name>A0A1R3KSM5_9ROSI</name>
<evidence type="ECO:0000259" key="7">
    <source>
        <dbReference type="Pfam" id="PF23256"/>
    </source>
</evidence>
<sequence>MDPYVVLKSPTRHAMVAYAGTLSTFIIACSVTPWLHYYNAKNAKMVTFTISLSVSLSGSGSHILTRLITSLKIGKSDIGKLGIGAGVHSDMITMFFLSIGFVFYPIGENQNPSLNDRVKEIVKMGATLLVQTIVAAKFSPIFMNWVNNENPEGKPLKGSHLVLSMAYMALICAPAPFYGYNPFMSAFMAGLFLPSEGRISKWAISKVNYLLNMVELTDQIAATLVQGEGVDSVTVTDESVTEMRDQVTHAFQAYIDENGAGITLSRMIALSTFNGMAQDLSALAEDLMASLILLPFHKRLNADGTLDGGHPGFRYVNRKLLRSAPCSIGILVDRGFGCVKRISRSSICNLAIIFIGGKDDREALAFAGRVARHPGVKLTVIRFLVDKNSENAPRRVNHRATVAEQEEEMRLDDECFAEFYERYVAGGKVAYMEKHLANSSETYTNLRSLGGQYSLIIVGRGGRVNTVLTVGLNDWQQCPELGPVGDVLSGSSFSCDTSILIIQQHSIKGQLDGLSDEFSIM</sequence>
<dbReference type="GO" id="GO:0098662">
    <property type="term" value="P:inorganic cation transmembrane transport"/>
    <property type="evidence" value="ECO:0007669"/>
    <property type="project" value="TreeGrafter"/>
</dbReference>
<dbReference type="AlphaFoldDB" id="A0A1R3KSM5"/>
<evidence type="ECO:0000259" key="8">
    <source>
        <dbReference type="Pfam" id="PF23259"/>
    </source>
</evidence>
<keyword evidence="6" id="KW-0812">Transmembrane</keyword>
<organism evidence="9 10">
    <name type="scientific">Corchorus olitorius</name>
    <dbReference type="NCBI Taxonomy" id="93759"/>
    <lineage>
        <taxon>Eukaryota</taxon>
        <taxon>Viridiplantae</taxon>
        <taxon>Streptophyta</taxon>
        <taxon>Embryophyta</taxon>
        <taxon>Tracheophyta</taxon>
        <taxon>Spermatophyta</taxon>
        <taxon>Magnoliopsida</taxon>
        <taxon>eudicotyledons</taxon>
        <taxon>Gunneridae</taxon>
        <taxon>Pentapetalae</taxon>
        <taxon>rosids</taxon>
        <taxon>malvids</taxon>
        <taxon>Malvales</taxon>
        <taxon>Malvaceae</taxon>
        <taxon>Grewioideae</taxon>
        <taxon>Apeibeae</taxon>
        <taxon>Corchorus</taxon>
    </lineage>
</organism>
<evidence type="ECO:0000256" key="3">
    <source>
        <dbReference type="ARBA" id="ARBA00022538"/>
    </source>
</evidence>
<feature type="transmembrane region" description="Helical" evidence="6">
    <location>
        <begin position="158"/>
        <end position="178"/>
    </location>
</feature>
<feature type="transmembrane region" description="Helical" evidence="6">
    <location>
        <begin position="124"/>
        <end position="146"/>
    </location>
</feature>
<keyword evidence="5" id="KW-0406">Ion transport</keyword>
<keyword evidence="6" id="KW-0472">Membrane</keyword>
<evidence type="ECO:0000256" key="4">
    <source>
        <dbReference type="ARBA" id="ARBA00022958"/>
    </source>
</evidence>
<dbReference type="GO" id="GO:0006885">
    <property type="term" value="P:regulation of pH"/>
    <property type="evidence" value="ECO:0007669"/>
    <property type="project" value="TreeGrafter"/>
</dbReference>
<dbReference type="Pfam" id="PF23256">
    <property type="entry name" value="CHX17_2nd"/>
    <property type="match status" value="1"/>
</dbReference>
<accession>A0A1R3KSM5</accession>
<keyword evidence="6" id="KW-1133">Transmembrane helix</keyword>
<dbReference type="EMBL" id="AWUE01012051">
    <property type="protein sequence ID" value="OMP10049.1"/>
    <property type="molecule type" value="Genomic_DNA"/>
</dbReference>
<dbReference type="OrthoDB" id="754456at2759"/>
<evidence type="ECO:0000313" key="9">
    <source>
        <dbReference type="EMBL" id="OMP10049.1"/>
    </source>
</evidence>
<dbReference type="Pfam" id="PF23259">
    <property type="entry name" value="CHX17_C"/>
    <property type="match status" value="1"/>
</dbReference>
<evidence type="ECO:0000256" key="6">
    <source>
        <dbReference type="SAM" id="Phobius"/>
    </source>
</evidence>
<dbReference type="InterPro" id="IPR050794">
    <property type="entry name" value="CPA2_transporter"/>
</dbReference>